<dbReference type="GO" id="GO:0140359">
    <property type="term" value="F:ABC-type transporter activity"/>
    <property type="evidence" value="ECO:0007669"/>
    <property type="project" value="InterPro"/>
</dbReference>
<evidence type="ECO:0000313" key="14">
    <source>
        <dbReference type="Proteomes" id="UP000002630"/>
    </source>
</evidence>
<dbReference type="PANTHER" id="PTHR19229:SF36">
    <property type="entry name" value="ATP-BINDING CASSETTE SUB-FAMILY A MEMBER 2"/>
    <property type="match status" value="1"/>
</dbReference>
<evidence type="ECO:0000256" key="6">
    <source>
        <dbReference type="ARBA" id="ARBA00022741"/>
    </source>
</evidence>
<feature type="transmembrane region" description="Helical" evidence="11">
    <location>
        <begin position="541"/>
        <end position="559"/>
    </location>
</feature>
<comment type="similarity">
    <text evidence="2">Belongs to the ABC transporter superfamily. ABCA family.</text>
</comment>
<evidence type="ECO:0000256" key="3">
    <source>
        <dbReference type="ARBA" id="ARBA00022448"/>
    </source>
</evidence>
<dbReference type="FunFam" id="3.40.50.300:FF:000298">
    <property type="entry name" value="ATP-binding cassette sub-family A member 12"/>
    <property type="match status" value="1"/>
</dbReference>
<keyword evidence="4 11" id="KW-0812">Transmembrane</keyword>
<feature type="transmembrane region" description="Helical" evidence="11">
    <location>
        <begin position="1656"/>
        <end position="1675"/>
    </location>
</feature>
<evidence type="ECO:0000256" key="1">
    <source>
        <dbReference type="ARBA" id="ARBA00004141"/>
    </source>
</evidence>
<dbReference type="GO" id="GO:0016020">
    <property type="term" value="C:membrane"/>
    <property type="evidence" value="ECO:0007669"/>
    <property type="project" value="UniProtKB-SubCell"/>
</dbReference>
<dbReference type="GO" id="GO:0005319">
    <property type="term" value="F:lipid transporter activity"/>
    <property type="evidence" value="ECO:0007669"/>
    <property type="project" value="TreeGrafter"/>
</dbReference>
<dbReference type="Proteomes" id="UP000002630">
    <property type="component" value="Linkage Group LG33"/>
</dbReference>
<dbReference type="EMBL" id="FN649758">
    <property type="protein sequence ID" value="CBJ29591.1"/>
    <property type="molecule type" value="Genomic_DNA"/>
</dbReference>
<dbReference type="SMART" id="SM00382">
    <property type="entry name" value="AAA"/>
    <property type="match status" value="2"/>
</dbReference>
<evidence type="ECO:0000256" key="10">
    <source>
        <dbReference type="SAM" id="MobiDB-lite"/>
    </source>
</evidence>
<evidence type="ECO:0000256" key="11">
    <source>
        <dbReference type="SAM" id="Phobius"/>
    </source>
</evidence>
<dbReference type="PANTHER" id="PTHR19229">
    <property type="entry name" value="ATP-BINDING CASSETTE TRANSPORTER SUBFAMILY A ABCA"/>
    <property type="match status" value="1"/>
</dbReference>
<feature type="transmembrane region" description="Helical" evidence="11">
    <location>
        <begin position="1276"/>
        <end position="1293"/>
    </location>
</feature>
<keyword evidence="8 11" id="KW-1133">Transmembrane helix</keyword>
<dbReference type="eggNOG" id="KOG0059">
    <property type="taxonomic scope" value="Eukaryota"/>
</dbReference>
<feature type="transmembrane region" description="Helical" evidence="11">
    <location>
        <begin position="1687"/>
        <end position="1706"/>
    </location>
</feature>
<keyword evidence="14" id="KW-1185">Reference proteome</keyword>
<dbReference type="OMA" id="YFTIVAP"/>
<keyword evidence="9 11" id="KW-0472">Membrane</keyword>
<dbReference type="Gene3D" id="3.40.50.300">
    <property type="entry name" value="P-loop containing nucleotide triphosphate hydrolases"/>
    <property type="match status" value="2"/>
</dbReference>
<feature type="region of interest" description="Disordered" evidence="10">
    <location>
        <begin position="659"/>
        <end position="683"/>
    </location>
</feature>
<dbReference type="InterPro" id="IPR013525">
    <property type="entry name" value="ABC2_TM"/>
</dbReference>
<dbReference type="STRING" id="2880.D7FL55"/>
<keyword evidence="3" id="KW-0813">Transport</keyword>
<feature type="domain" description="ABC transporter" evidence="12">
    <location>
        <begin position="1777"/>
        <end position="2013"/>
    </location>
</feature>
<keyword evidence="7" id="KW-0067">ATP-binding</keyword>
<keyword evidence="6" id="KW-0547">Nucleotide-binding</keyword>
<feature type="region of interest" description="Disordered" evidence="10">
    <location>
        <begin position="703"/>
        <end position="735"/>
    </location>
</feature>
<evidence type="ECO:0000259" key="12">
    <source>
        <dbReference type="PROSITE" id="PS50893"/>
    </source>
</evidence>
<reference evidence="13 14" key="1">
    <citation type="journal article" date="2010" name="Nature">
        <title>The Ectocarpus genome and the independent evolution of multicellularity in brown algae.</title>
        <authorList>
            <person name="Cock J.M."/>
            <person name="Sterck L."/>
            <person name="Rouze P."/>
            <person name="Scornet D."/>
            <person name="Allen A.E."/>
            <person name="Amoutzias G."/>
            <person name="Anthouard V."/>
            <person name="Artiguenave F."/>
            <person name="Aury J.M."/>
            <person name="Badger J.H."/>
            <person name="Beszteri B."/>
            <person name="Billiau K."/>
            <person name="Bonnet E."/>
            <person name="Bothwell J.H."/>
            <person name="Bowler C."/>
            <person name="Boyen C."/>
            <person name="Brownlee C."/>
            <person name="Carrano C.J."/>
            <person name="Charrier B."/>
            <person name="Cho G.Y."/>
            <person name="Coelho S.M."/>
            <person name="Collen J."/>
            <person name="Corre E."/>
            <person name="Da Silva C."/>
            <person name="Delage L."/>
            <person name="Delaroque N."/>
            <person name="Dittami S.M."/>
            <person name="Doulbeau S."/>
            <person name="Elias M."/>
            <person name="Farnham G."/>
            <person name="Gachon C.M."/>
            <person name="Gschloessl B."/>
            <person name="Heesch S."/>
            <person name="Jabbari K."/>
            <person name="Jubin C."/>
            <person name="Kawai H."/>
            <person name="Kimura K."/>
            <person name="Kloareg B."/>
            <person name="Kupper F.C."/>
            <person name="Lang D."/>
            <person name="Le Bail A."/>
            <person name="Leblanc C."/>
            <person name="Lerouge P."/>
            <person name="Lohr M."/>
            <person name="Lopez P.J."/>
            <person name="Martens C."/>
            <person name="Maumus F."/>
            <person name="Michel G."/>
            <person name="Miranda-Saavedra D."/>
            <person name="Morales J."/>
            <person name="Moreau H."/>
            <person name="Motomura T."/>
            <person name="Nagasato C."/>
            <person name="Napoli C.A."/>
            <person name="Nelson D.R."/>
            <person name="Nyvall-Collen P."/>
            <person name="Peters A.F."/>
            <person name="Pommier C."/>
            <person name="Potin P."/>
            <person name="Poulain J."/>
            <person name="Quesneville H."/>
            <person name="Read B."/>
            <person name="Rensing S.A."/>
            <person name="Ritter A."/>
            <person name="Rousvoal S."/>
            <person name="Samanta M."/>
            <person name="Samson G."/>
            <person name="Schroeder D.C."/>
            <person name="Segurens B."/>
            <person name="Strittmatter M."/>
            <person name="Tonon T."/>
            <person name="Tregear J.W."/>
            <person name="Valentin K."/>
            <person name="von Dassow P."/>
            <person name="Yamagishi T."/>
            <person name="Van de Peer Y."/>
            <person name="Wincker P."/>
        </authorList>
    </citation>
    <scope>NUCLEOTIDE SEQUENCE [LARGE SCALE GENOMIC DNA]</scope>
    <source>
        <strain evidence="14">Ec32 / CCAP1310/4</strain>
    </source>
</reference>
<evidence type="ECO:0000256" key="7">
    <source>
        <dbReference type="ARBA" id="ARBA00022840"/>
    </source>
</evidence>
<feature type="transmembrane region" description="Helical" evidence="11">
    <location>
        <begin position="571"/>
        <end position="591"/>
    </location>
</feature>
<accession>D7FL55</accession>
<dbReference type="SUPFAM" id="SSF52540">
    <property type="entry name" value="P-loop containing nucleoside triphosphate hydrolases"/>
    <property type="match status" value="2"/>
</dbReference>
<name>D7FL55_ECTSI</name>
<dbReference type="InterPro" id="IPR027417">
    <property type="entry name" value="P-loop_NTPase"/>
</dbReference>
<evidence type="ECO:0000256" key="2">
    <source>
        <dbReference type="ARBA" id="ARBA00008869"/>
    </source>
</evidence>
<evidence type="ECO:0000256" key="8">
    <source>
        <dbReference type="ARBA" id="ARBA00022989"/>
    </source>
</evidence>
<dbReference type="PROSITE" id="PS50893">
    <property type="entry name" value="ABC_TRANSPORTER_2"/>
    <property type="match status" value="2"/>
</dbReference>
<feature type="compositionally biased region" description="Polar residues" evidence="10">
    <location>
        <begin position="1114"/>
        <end position="1131"/>
    </location>
</feature>
<feature type="compositionally biased region" description="Basic and acidic residues" evidence="10">
    <location>
        <begin position="1230"/>
        <end position="1242"/>
    </location>
</feature>
<feature type="transmembrane region" description="Helical" evidence="11">
    <location>
        <begin position="431"/>
        <end position="455"/>
    </location>
</feature>
<feature type="transmembrane region" description="Helical" evidence="11">
    <location>
        <begin position="1581"/>
        <end position="1608"/>
    </location>
</feature>
<evidence type="ECO:0000256" key="5">
    <source>
        <dbReference type="ARBA" id="ARBA00022737"/>
    </source>
</evidence>
<proteinExistence type="inferred from homology"/>
<feature type="region of interest" description="Disordered" evidence="10">
    <location>
        <begin position="203"/>
        <end position="232"/>
    </location>
</feature>
<dbReference type="InterPro" id="IPR003439">
    <property type="entry name" value="ABC_transporter-like_ATP-bd"/>
</dbReference>
<dbReference type="InterPro" id="IPR026082">
    <property type="entry name" value="ABCA"/>
</dbReference>
<sequence>MARPSKDSGARLACRQMGAILKKNALLKMADWRQTLAEVTIPALFMLLLVWIKSLTTVYDSPATNYTCGQTIPWQYEESLDPATMLQSPLFKCLQKPPGCTAENYYRDEGGYFEEMGLIGLFPTVGYMDSGDGFPWYGFTVGDNSEAFDDFRHMTGVKANNPSQDLDTLASRLRNSGPRTVIAVAPAFEQRQGGMDVFSDDKIPSSRGDVASLNSGEGGGGEAKRGSADGGGMGAGAEMLAAEEFSSWLIDELGGDEGELADVVQLFSSEQALIDYVRSADYDRGSDFPSPNEAERSNAADSSIGVTGYGGMSGGQLSQEVGLRKHPHKVGMAIIFNKAPLEGEVPKWDYTLRLNYTYGVSQLQDQVTTSALERPPTSDHMWGYSYSGFLSLQKSVDEFILSKAAGERMYLNVSMGLFPEQAYLTDQFQEIIASTLGIFYMLAFLYPVSRAVRVLVSEKEGRMKEALKMMGLPDLIYHGSWLVTFQVQWVVTNVLIMLVVRTSVFRYSNHWLVFLWLEAVALSVMAFCFLMSTFFSRSKTAATLGSLVFFAAFFPYYYVGDKALSGVKTKTWASLLAPTCLALGSDTFAAFEGGLVGVQLSNMTQSYEDHLPYVSMVAMLLADSAIYFLLAWYLDKVIPSEFGTPLPWHFPVSGPLAARRRRRAKQAPSPQETRGTVDAGITGAGRGLADRLRLGKRRWGGIVRGSGRSTGDNDLRASLLSGSSPQPRVARERVPSSGLNGVMAYDHTDEEGGPKVEPVGPQLSRQVAEGRTVSTRGLVKVYGNGKKAVKGLDLDLYEGQISVLLGHNGAGKSTAISMITGTLPPTRGEAYLRGRKLTSDLVGIRRSLGVCFQQNTLFDQLTVFQHLQLFAVVKGVRARDVDDEAARMVSEVGLMEKKDTPASALSGGQKRKLSVALAFIGGSEVIVLDEPTSGMDPFSRRSTWSVLQRQRKGRVILLTTHFMDEADTLGDRIAIMAEGELRCMGSSLFLKGLYGVGYTLTVIKADEGDGGGGGGGDAWEGQSPPPGRLMVAAKDGKDALEALVLRFVPEALTVSKVGKERNYRLPFASSSNFVDMFREIDFRKEQLGVAGYGVSVTTLEEVFLRVGHGAEMSLPSSDSGLGNTAISSPTRPSVELSPDPCPGTPSSTSSVSGSSYNSSYPRPGGREGASGARTSGRQERGESGAGGAVGAGWREQEDREGHRHAADTEPLLADRDDLTEAEDWPSSDVDTSRKREFGSAAAEDRDRASRGMFWVHFKALVAKRTTYGMRDKKSQFFQLIVPTLLFLLGLLLLRSSRSMFDQPSLLLSPATNFNPGKPSRVRNPVPMDAPEDPESLARQVADRFDGISVEGTSVLLPPGEGPSLEDQFGGCAQGASPLVYMSDFLLQGAGADEQGASRYGAIVLDNSSCLPTMTPRQRLGLEEDRYLHGLFQNHSTNHSDGSLAYGVLINASAVHAAPIFVNLVNSAALQAVVADGGDTEGREGVAVGGERSNAGEEKTAAAAAAAATADTALPSITIRSSPLPRTRGEELARQTIDGFTTAIMVVISICFLPASYAIFVVKERAVKAKHQQIISGVGIAAYWSSTFVFDVVTYLIPCSVFLGLLYAFDIESYTTNESASATALLFLLYGPAVAPFTYCISFFFKSASSAQNMVLFINFVTGLALMVTSFVLNLVESTRDINASLKWIYRLFPGFCLGDGLAQLVLCKNGKTCVDVLSLGRDRVPKELTPFSAIITGADIACLMASCVEDDEDVAAEARRVEEMEGVLRDGEGGGEVILNNLRKVYRTKQGPKVAVQGLSFSVARGDCFGFLGINGAGKSTTLGILSGDICPTRGKASIAGHDILTEQNQLRRYIGYCPQDDALLDLLTVEEHLLLYARIKGVNENRIGHVAGEKMQQMDLTSFRETKAFELSGGNKRKLSVAIAMIGDPRVVFLDEPSTGMDPIARRFMWDIISRMTTTDRECSVILTTHSMEEAESLCNNIGIMVNGRLRCLGSTQHLKHRFGSGFEADMKLQPPSTSAATEVMQLLMAHGVANIIGDDIDSSRLWGPLDICCDGLARGDFDRAEALETALKSGSGAFLQDVLGSEGGTLPTRLFIDWYLCEQRADDLNVFLAETFPGAELVERPTLFSCRYKIPYQDGMKLADVFEHFEAAKAKLGLASYAVGQTTLEQIFNSFAVTKDNPEVRLRQTNESEDVV</sequence>
<feature type="compositionally biased region" description="Basic and acidic residues" evidence="10">
    <location>
        <begin position="1194"/>
        <end position="1218"/>
    </location>
</feature>
<dbReference type="OrthoDB" id="10255969at2759"/>
<evidence type="ECO:0000313" key="13">
    <source>
        <dbReference type="EMBL" id="CBJ29591.1"/>
    </source>
</evidence>
<feature type="transmembrane region" description="Helical" evidence="11">
    <location>
        <begin position="1539"/>
        <end position="1561"/>
    </location>
</feature>
<organism evidence="13 14">
    <name type="scientific">Ectocarpus siliculosus</name>
    <name type="common">Brown alga</name>
    <name type="synonym">Conferva siliculosa</name>
    <dbReference type="NCBI Taxonomy" id="2880"/>
    <lineage>
        <taxon>Eukaryota</taxon>
        <taxon>Sar</taxon>
        <taxon>Stramenopiles</taxon>
        <taxon>Ochrophyta</taxon>
        <taxon>PX clade</taxon>
        <taxon>Phaeophyceae</taxon>
        <taxon>Ectocarpales</taxon>
        <taxon>Ectocarpaceae</taxon>
        <taxon>Ectocarpus</taxon>
    </lineage>
</organism>
<dbReference type="InterPro" id="IPR017871">
    <property type="entry name" value="ABC_transporter-like_CS"/>
</dbReference>
<dbReference type="Pfam" id="PF12698">
    <property type="entry name" value="ABC2_membrane_3"/>
    <property type="match status" value="2"/>
</dbReference>
<protein>
    <recommendedName>
        <fullName evidence="12">ABC transporter domain-containing protein</fullName>
    </recommendedName>
</protein>
<dbReference type="InterPro" id="IPR003593">
    <property type="entry name" value="AAA+_ATPase"/>
</dbReference>
<gene>
    <name evidence="13" type="ORF">Esi_0154_0007</name>
</gene>
<keyword evidence="5" id="KW-0677">Repeat</keyword>
<feature type="domain" description="ABC transporter" evidence="12">
    <location>
        <begin position="773"/>
        <end position="1003"/>
    </location>
</feature>
<feature type="transmembrane region" description="Helical" evidence="11">
    <location>
        <begin position="611"/>
        <end position="634"/>
    </location>
</feature>
<evidence type="ECO:0000256" key="4">
    <source>
        <dbReference type="ARBA" id="ARBA00022692"/>
    </source>
</evidence>
<dbReference type="PROSITE" id="PS00211">
    <property type="entry name" value="ABC_TRANSPORTER_1"/>
    <property type="match status" value="2"/>
</dbReference>
<dbReference type="Pfam" id="PF00005">
    <property type="entry name" value="ABC_tran"/>
    <property type="match status" value="2"/>
</dbReference>
<dbReference type="EMBL" id="FN648095">
    <property type="protein sequence ID" value="CBJ29591.1"/>
    <property type="molecule type" value="Genomic_DNA"/>
</dbReference>
<dbReference type="InParanoid" id="D7FL55"/>
<evidence type="ECO:0000256" key="9">
    <source>
        <dbReference type="ARBA" id="ARBA00023136"/>
    </source>
</evidence>
<dbReference type="FunFam" id="3.40.50.300:FF:000665">
    <property type="entry name" value="ABC transporter A family member 2"/>
    <property type="match status" value="1"/>
</dbReference>
<dbReference type="GO" id="GO:0016887">
    <property type="term" value="F:ATP hydrolysis activity"/>
    <property type="evidence" value="ECO:0007669"/>
    <property type="project" value="InterPro"/>
</dbReference>
<feature type="transmembrane region" description="Helical" evidence="11">
    <location>
        <begin position="1620"/>
        <end position="1644"/>
    </location>
</feature>
<feature type="transmembrane region" description="Helical" evidence="11">
    <location>
        <begin position="511"/>
        <end position="534"/>
    </location>
</feature>
<comment type="subcellular location">
    <subcellularLocation>
        <location evidence="1">Membrane</location>
        <topology evidence="1">Multi-pass membrane protein</topology>
    </subcellularLocation>
</comment>
<feature type="compositionally biased region" description="Low complexity" evidence="10">
    <location>
        <begin position="1144"/>
        <end position="1163"/>
    </location>
</feature>
<feature type="transmembrane region" description="Helical" evidence="11">
    <location>
        <begin position="475"/>
        <end position="499"/>
    </location>
</feature>
<dbReference type="CDD" id="cd03263">
    <property type="entry name" value="ABC_subfamily_A"/>
    <property type="match status" value="2"/>
</dbReference>
<feature type="region of interest" description="Disordered" evidence="10">
    <location>
        <begin position="1112"/>
        <end position="1242"/>
    </location>
</feature>
<dbReference type="GO" id="GO:0005524">
    <property type="term" value="F:ATP binding"/>
    <property type="evidence" value="ECO:0007669"/>
    <property type="project" value="UniProtKB-KW"/>
</dbReference>